<accession>A0A0D1XTB0</accession>
<dbReference type="PROSITE" id="PS51228">
    <property type="entry name" value="ACB_2"/>
    <property type="match status" value="1"/>
</dbReference>
<dbReference type="RefSeq" id="XP_016215815.1">
    <property type="nucleotide sequence ID" value="XM_016356292.1"/>
</dbReference>
<dbReference type="InParanoid" id="A0A0D1XTB0"/>
<evidence type="ECO:0000256" key="1">
    <source>
        <dbReference type="ARBA" id="ARBA00005567"/>
    </source>
</evidence>
<evidence type="ECO:0000256" key="2">
    <source>
        <dbReference type="ARBA" id="ARBA00023121"/>
    </source>
</evidence>
<protein>
    <recommendedName>
        <fullName evidence="3">ACB domain-containing protein</fullName>
    </recommendedName>
</protein>
<dbReference type="GO" id="GO:0000062">
    <property type="term" value="F:fatty-acyl-CoA binding"/>
    <property type="evidence" value="ECO:0007669"/>
    <property type="project" value="InterPro"/>
</dbReference>
<evidence type="ECO:0000313" key="5">
    <source>
        <dbReference type="Proteomes" id="UP000053259"/>
    </source>
</evidence>
<reference evidence="4 5" key="1">
    <citation type="submission" date="2015-01" db="EMBL/GenBank/DDBJ databases">
        <title>The Genome Sequence of Ochroconis gallopava CBS43764.</title>
        <authorList>
            <consortium name="The Broad Institute Genomics Platform"/>
            <person name="Cuomo C."/>
            <person name="de Hoog S."/>
            <person name="Gorbushina A."/>
            <person name="Stielow B."/>
            <person name="Teixiera M."/>
            <person name="Abouelleil A."/>
            <person name="Chapman S.B."/>
            <person name="Priest M."/>
            <person name="Young S.K."/>
            <person name="Wortman J."/>
            <person name="Nusbaum C."/>
            <person name="Birren B."/>
        </authorList>
    </citation>
    <scope>NUCLEOTIDE SEQUENCE [LARGE SCALE GENOMIC DNA]</scope>
    <source>
        <strain evidence="4 5">CBS 43764</strain>
    </source>
</reference>
<dbReference type="InterPro" id="IPR000582">
    <property type="entry name" value="Acyl-CoA-binding_protein"/>
</dbReference>
<dbReference type="HOGENOM" id="CLU_118853_2_0_1"/>
<comment type="similarity">
    <text evidence="1">Belongs to the ACBP family.</text>
</comment>
<dbReference type="InterPro" id="IPR035984">
    <property type="entry name" value="Acyl-CoA-binding_sf"/>
</dbReference>
<dbReference type="OrthoDB" id="346910at2759"/>
<organism evidence="4 5">
    <name type="scientific">Verruconis gallopava</name>
    <dbReference type="NCBI Taxonomy" id="253628"/>
    <lineage>
        <taxon>Eukaryota</taxon>
        <taxon>Fungi</taxon>
        <taxon>Dikarya</taxon>
        <taxon>Ascomycota</taxon>
        <taxon>Pezizomycotina</taxon>
        <taxon>Dothideomycetes</taxon>
        <taxon>Pleosporomycetidae</taxon>
        <taxon>Venturiales</taxon>
        <taxon>Sympoventuriaceae</taxon>
        <taxon>Verruconis</taxon>
    </lineage>
</organism>
<dbReference type="EMBL" id="KN847536">
    <property type="protein sequence ID" value="KIW05946.1"/>
    <property type="molecule type" value="Genomic_DNA"/>
</dbReference>
<feature type="domain" description="ACB" evidence="3">
    <location>
        <begin position="1"/>
        <end position="87"/>
    </location>
</feature>
<evidence type="ECO:0000313" key="4">
    <source>
        <dbReference type="EMBL" id="KIW05946.1"/>
    </source>
</evidence>
<dbReference type="Pfam" id="PF00887">
    <property type="entry name" value="ACBP"/>
    <property type="match status" value="1"/>
</dbReference>
<dbReference type="AlphaFoldDB" id="A0A0D1XTB0"/>
<dbReference type="Gene3D" id="1.20.80.10">
    <property type="match status" value="1"/>
</dbReference>
<sequence length="89" mass="9826">MSDFETAYANAGKLLGGTDADKLEFYSLAKIANGEDINAAPKPGTFDFTGKAKRSAWQKKVDEGITAEEAKKQYVERFNALKEKYGLKE</sequence>
<dbReference type="VEuPathDB" id="FungiDB:PV09_03135"/>
<dbReference type="SUPFAM" id="SSF47027">
    <property type="entry name" value="Acyl-CoA binding protein"/>
    <property type="match status" value="1"/>
</dbReference>
<dbReference type="GO" id="GO:0006631">
    <property type="term" value="P:fatty acid metabolic process"/>
    <property type="evidence" value="ECO:0007669"/>
    <property type="project" value="TreeGrafter"/>
</dbReference>
<dbReference type="STRING" id="253628.A0A0D1XTB0"/>
<gene>
    <name evidence="4" type="ORF">PV09_03135</name>
</gene>
<dbReference type="Proteomes" id="UP000053259">
    <property type="component" value="Unassembled WGS sequence"/>
</dbReference>
<dbReference type="InterPro" id="IPR014352">
    <property type="entry name" value="FERM/acyl-CoA-bd_prot_sf"/>
</dbReference>
<name>A0A0D1XTB0_9PEZI</name>
<proteinExistence type="inferred from homology"/>
<keyword evidence="2" id="KW-0446">Lipid-binding</keyword>
<evidence type="ECO:0000259" key="3">
    <source>
        <dbReference type="PROSITE" id="PS51228"/>
    </source>
</evidence>
<dbReference type="PANTHER" id="PTHR23310">
    <property type="entry name" value="ACYL-COA-BINDING PROTEIN, ACBP"/>
    <property type="match status" value="1"/>
</dbReference>
<dbReference type="GeneID" id="27311108"/>
<dbReference type="PANTHER" id="PTHR23310:SF62">
    <property type="entry name" value="ACYL-COA BINDING PROTEIN 1, ISOFORM A"/>
    <property type="match status" value="1"/>
</dbReference>
<keyword evidence="5" id="KW-1185">Reference proteome</keyword>